<proteinExistence type="predicted"/>
<dbReference type="AlphaFoldDB" id="A0A9Q9HDG2"/>
<evidence type="ECO:0000313" key="3">
    <source>
        <dbReference type="Proteomes" id="UP001057991"/>
    </source>
</evidence>
<feature type="signal peptide" evidence="1">
    <location>
        <begin position="1"/>
        <end position="26"/>
    </location>
</feature>
<dbReference type="PROSITE" id="PS51257">
    <property type="entry name" value="PROKAR_LIPOPROTEIN"/>
    <property type="match status" value="1"/>
</dbReference>
<keyword evidence="1" id="KW-0732">Signal</keyword>
<evidence type="ECO:0000313" key="2">
    <source>
        <dbReference type="EMBL" id="UWP96537.1"/>
    </source>
</evidence>
<dbReference type="EMBL" id="CP080776">
    <property type="protein sequence ID" value="UWP96537.1"/>
    <property type="molecule type" value="Genomic_DNA"/>
</dbReference>
<gene>
    <name evidence="2" type="ORF">K3X48_06065</name>
</gene>
<sequence length="159" mass="17660">MQMRLTAPFILIPTLVLSLSACSGNASLNPTTWFAPSGPKKVALIPVGGFEQDLDRRYLIDQVTRVETLKSPGGVIVRATGLPPRLGYWDASLEALNEGEPEDGVLTYEFRISEPREHTNSGRPQQREIHVGKFLSHNTLREVKSIRIIGTRNSKTLRP</sequence>
<name>A0A9Q9HDG2_9RHOB</name>
<feature type="chain" id="PRO_5040489027" description="Lipoprotein" evidence="1">
    <location>
        <begin position="27"/>
        <end position="159"/>
    </location>
</feature>
<evidence type="ECO:0008006" key="4">
    <source>
        <dbReference type="Google" id="ProtNLM"/>
    </source>
</evidence>
<reference evidence="2" key="1">
    <citation type="submission" date="2021-08" db="EMBL/GenBank/DDBJ databases">
        <authorList>
            <person name="Nwanade C."/>
            <person name="Wang M."/>
            <person name="Masoudi A."/>
            <person name="Yu Z."/>
            <person name="Liu J."/>
        </authorList>
    </citation>
    <scope>NUCLEOTIDE SEQUENCE</scope>
    <source>
        <strain evidence="2">S056</strain>
    </source>
</reference>
<dbReference type="RefSeq" id="WP_259786714.1">
    <property type="nucleotide sequence ID" value="NZ_CP080776.1"/>
</dbReference>
<dbReference type="Proteomes" id="UP001057991">
    <property type="component" value="Chromosome"/>
</dbReference>
<protein>
    <recommendedName>
        <fullName evidence="4">Lipoprotein</fullName>
    </recommendedName>
</protein>
<evidence type="ECO:0000256" key="1">
    <source>
        <dbReference type="SAM" id="SignalP"/>
    </source>
</evidence>
<accession>A0A9Q9HDG2</accession>
<organism evidence="2 3">
    <name type="scientific">Aliiroseovarius crassostreae</name>
    <dbReference type="NCBI Taxonomy" id="154981"/>
    <lineage>
        <taxon>Bacteria</taxon>
        <taxon>Pseudomonadati</taxon>
        <taxon>Pseudomonadota</taxon>
        <taxon>Alphaproteobacteria</taxon>
        <taxon>Rhodobacterales</taxon>
        <taxon>Paracoccaceae</taxon>
        <taxon>Aliiroseovarius</taxon>
    </lineage>
</organism>